<dbReference type="Gene3D" id="3.40.50.300">
    <property type="entry name" value="P-loop containing nucleotide triphosphate hydrolases"/>
    <property type="match status" value="1"/>
</dbReference>
<dbReference type="EMBL" id="AGNL01047798">
    <property type="protein sequence ID" value="EJK46367.1"/>
    <property type="molecule type" value="Genomic_DNA"/>
</dbReference>
<dbReference type="CDD" id="cd00071">
    <property type="entry name" value="GMPK"/>
    <property type="match status" value="1"/>
</dbReference>
<dbReference type="SMART" id="SM00072">
    <property type="entry name" value="GuKc"/>
    <property type="match status" value="1"/>
</dbReference>
<reference evidence="9 10" key="1">
    <citation type="journal article" date="2012" name="Genome Biol.">
        <title>Genome and low-iron response of an oceanic diatom adapted to chronic iron limitation.</title>
        <authorList>
            <person name="Lommer M."/>
            <person name="Specht M."/>
            <person name="Roy A.S."/>
            <person name="Kraemer L."/>
            <person name="Andreson R."/>
            <person name="Gutowska M.A."/>
            <person name="Wolf J."/>
            <person name="Bergner S.V."/>
            <person name="Schilhabel M.B."/>
            <person name="Klostermeier U.C."/>
            <person name="Beiko R.G."/>
            <person name="Rosenstiel P."/>
            <person name="Hippler M."/>
            <person name="Laroche J."/>
        </authorList>
    </citation>
    <scope>NUCLEOTIDE SEQUENCE [LARGE SCALE GENOMIC DNA]</scope>
    <source>
        <strain evidence="9 10">CCMP1005</strain>
    </source>
</reference>
<evidence type="ECO:0000256" key="3">
    <source>
        <dbReference type="ARBA" id="ARBA00022679"/>
    </source>
</evidence>
<protein>
    <recommendedName>
        <fullName evidence="2">guanylate kinase</fullName>
        <ecNumber evidence="2">2.7.4.8</ecNumber>
    </recommendedName>
</protein>
<evidence type="ECO:0000259" key="8">
    <source>
        <dbReference type="PROSITE" id="PS50052"/>
    </source>
</evidence>
<dbReference type="InterPro" id="IPR008144">
    <property type="entry name" value="Guanylate_kin-like_dom"/>
</dbReference>
<evidence type="ECO:0000313" key="9">
    <source>
        <dbReference type="EMBL" id="EJK46367.1"/>
    </source>
</evidence>
<dbReference type="GO" id="GO:0004385">
    <property type="term" value="F:GMP kinase activity"/>
    <property type="evidence" value="ECO:0007669"/>
    <property type="project" value="UniProtKB-EC"/>
</dbReference>
<dbReference type="PROSITE" id="PS00856">
    <property type="entry name" value="GUANYLATE_KINASE_1"/>
    <property type="match status" value="1"/>
</dbReference>
<dbReference type="InterPro" id="IPR017665">
    <property type="entry name" value="Guanylate_kinase"/>
</dbReference>
<dbReference type="PROSITE" id="PS50052">
    <property type="entry name" value="GUANYLATE_KINASE_2"/>
    <property type="match status" value="1"/>
</dbReference>
<keyword evidence="4" id="KW-0547">Nucleotide-binding</keyword>
<dbReference type="InterPro" id="IPR020590">
    <property type="entry name" value="Guanylate_kinase_CS"/>
</dbReference>
<keyword evidence="7" id="KW-0175">Coiled coil</keyword>
<dbReference type="Proteomes" id="UP000266841">
    <property type="component" value="Unassembled WGS sequence"/>
</dbReference>
<evidence type="ECO:0000256" key="5">
    <source>
        <dbReference type="ARBA" id="ARBA00022777"/>
    </source>
</evidence>
<evidence type="ECO:0000313" key="10">
    <source>
        <dbReference type="Proteomes" id="UP000266841"/>
    </source>
</evidence>
<dbReference type="NCBIfam" id="TIGR03263">
    <property type="entry name" value="guanyl_kin"/>
    <property type="match status" value="1"/>
</dbReference>
<comment type="caution">
    <text evidence="9">The sequence shown here is derived from an EMBL/GenBank/DDBJ whole genome shotgun (WGS) entry which is preliminary data.</text>
</comment>
<keyword evidence="3" id="KW-0808">Transferase</keyword>
<evidence type="ECO:0000256" key="6">
    <source>
        <dbReference type="ARBA" id="ARBA00022840"/>
    </source>
</evidence>
<dbReference type="eggNOG" id="KOG0707">
    <property type="taxonomic scope" value="Eukaryota"/>
</dbReference>
<evidence type="ECO:0000256" key="7">
    <source>
        <dbReference type="SAM" id="Coils"/>
    </source>
</evidence>
<dbReference type="SUPFAM" id="SSF52540">
    <property type="entry name" value="P-loop containing nucleoside triphosphate hydrolases"/>
    <property type="match status" value="1"/>
</dbReference>
<keyword evidence="10" id="KW-1185">Reference proteome</keyword>
<dbReference type="PANTHER" id="PTHR23117:SF13">
    <property type="entry name" value="GUANYLATE KINASE"/>
    <property type="match status" value="1"/>
</dbReference>
<evidence type="ECO:0000256" key="4">
    <source>
        <dbReference type="ARBA" id="ARBA00022741"/>
    </source>
</evidence>
<evidence type="ECO:0000256" key="1">
    <source>
        <dbReference type="ARBA" id="ARBA00005790"/>
    </source>
</evidence>
<name>K0RIB1_THAOC</name>
<gene>
    <name evidence="9" type="ORF">THAOC_34966</name>
</gene>
<keyword evidence="5" id="KW-0418">Kinase</keyword>
<evidence type="ECO:0000256" key="2">
    <source>
        <dbReference type="ARBA" id="ARBA00012961"/>
    </source>
</evidence>
<dbReference type="InterPro" id="IPR027417">
    <property type="entry name" value="P-loop_NTPase"/>
</dbReference>
<comment type="similarity">
    <text evidence="1">Belongs to the guanylate kinase family.</text>
</comment>
<dbReference type="OrthoDB" id="6334211at2759"/>
<dbReference type="GO" id="GO:0005829">
    <property type="term" value="C:cytosol"/>
    <property type="evidence" value="ECO:0007669"/>
    <property type="project" value="TreeGrafter"/>
</dbReference>
<dbReference type="InterPro" id="IPR008145">
    <property type="entry name" value="GK/Ca_channel_bsu"/>
</dbReference>
<dbReference type="EC" id="2.7.4.8" evidence="2"/>
<dbReference type="AlphaFoldDB" id="K0RIB1"/>
<feature type="coiled-coil region" evidence="7">
    <location>
        <begin position="468"/>
        <end position="614"/>
    </location>
</feature>
<proteinExistence type="inferred from homology"/>
<accession>K0RIB1</accession>
<feature type="domain" description="Guanylate kinase-like" evidence="8">
    <location>
        <begin position="9"/>
        <end position="223"/>
    </location>
</feature>
<organism evidence="9 10">
    <name type="scientific">Thalassiosira oceanica</name>
    <name type="common">Marine diatom</name>
    <dbReference type="NCBI Taxonomy" id="159749"/>
    <lineage>
        <taxon>Eukaryota</taxon>
        <taxon>Sar</taxon>
        <taxon>Stramenopiles</taxon>
        <taxon>Ochrophyta</taxon>
        <taxon>Bacillariophyta</taxon>
        <taxon>Coscinodiscophyceae</taxon>
        <taxon>Thalassiosirophycidae</taxon>
        <taxon>Thalassiosirales</taxon>
        <taxon>Thalassiosiraceae</taxon>
        <taxon>Thalassiosira</taxon>
    </lineage>
</organism>
<keyword evidence="6" id="KW-0067">ATP-binding</keyword>
<dbReference type="Pfam" id="PF00625">
    <property type="entry name" value="Guanylate_kin"/>
    <property type="match status" value="1"/>
</dbReference>
<sequence>MTEEGAPPPRPVVICGPSGVGEYYSYLSAKVSCLGRLTELFCAGRRGKGTLIELLQKHFAEAHPSEASKFGFSVSHTTRKPRDGEQHGVHYNFTTVDDIKKEISEGKFVEYAEVHGNYYGTSVESVESVLSKGKICLLDIDIQGAQNVKKSSLDAYYIFISPPSMEELERRLRGRGTEKEESILKRLKNAKSEMDYGTEDNFDKVLVNNDLQQTLEDLVELFSKWFPSLLAESNGVENGNLMPPVVDPLSYPKNDEGLRALLSAIDEDCPLEGYVQTELNYKAANVKIPAGKTLDIPLPPVEHNGSKIEWSVTLVDEYNESLDLDFGLVVVVEGNEVECRKKGRIVAPANVEKEGNDDATSETDVGDDADGDQQVVSAKGKFTVANSAPVTVILKLDNSYSWLKPKFVSYEFTIMPPVDSNMIKRSERAKSVLPSIIMGQQELEDAKNIQLSRAKALGRMEVEMEGKRSDLSNQIDDGKKEVGEMKRRIEEAQDEAKRKAEAIKSALDAARKEDESIDDCTKSIIALEEECARLKRQWEELKVERAVREEERLKFEQAAANAKGERENLQEEISAKRGEEQGKLKHLEGLESERKLLENNLIDLTAEKKAREDEGDGYAGEIKFLNLMMEKVKLRFVDIKSKK</sequence>
<dbReference type="GO" id="GO:0005524">
    <property type="term" value="F:ATP binding"/>
    <property type="evidence" value="ECO:0007669"/>
    <property type="project" value="UniProtKB-KW"/>
</dbReference>
<dbReference type="Gene3D" id="2.60.120.680">
    <property type="entry name" value="GOLD domain"/>
    <property type="match status" value="1"/>
</dbReference>
<dbReference type="PANTHER" id="PTHR23117">
    <property type="entry name" value="GUANYLATE KINASE-RELATED"/>
    <property type="match status" value="1"/>
</dbReference>